<proteinExistence type="predicted"/>
<name>A0A9P6N848_9BASI</name>
<organism evidence="8 9">
    <name type="scientific">Cronartium quercuum f. sp. fusiforme G11</name>
    <dbReference type="NCBI Taxonomy" id="708437"/>
    <lineage>
        <taxon>Eukaryota</taxon>
        <taxon>Fungi</taxon>
        <taxon>Dikarya</taxon>
        <taxon>Basidiomycota</taxon>
        <taxon>Pucciniomycotina</taxon>
        <taxon>Pucciniomycetes</taxon>
        <taxon>Pucciniales</taxon>
        <taxon>Coleosporiaceae</taxon>
        <taxon>Cronartium</taxon>
    </lineage>
</organism>
<dbReference type="PANTHER" id="PTHR11735">
    <property type="entry name" value="TRNA N6-ADENOSINE THREONYLCARBAMOYLTRANSFERASE"/>
    <property type="match status" value="1"/>
</dbReference>
<evidence type="ECO:0000256" key="6">
    <source>
        <dbReference type="ARBA" id="ARBA00048117"/>
    </source>
</evidence>
<dbReference type="GO" id="GO:0005739">
    <property type="term" value="C:mitochondrion"/>
    <property type="evidence" value="ECO:0007669"/>
    <property type="project" value="TreeGrafter"/>
</dbReference>
<dbReference type="NCBIfam" id="TIGR00329">
    <property type="entry name" value="gcp_kae1"/>
    <property type="match status" value="1"/>
</dbReference>
<evidence type="ECO:0000313" key="9">
    <source>
        <dbReference type="Proteomes" id="UP000886653"/>
    </source>
</evidence>
<dbReference type="GO" id="GO:0072670">
    <property type="term" value="P:mitochondrial tRNA threonylcarbamoyladenosine modification"/>
    <property type="evidence" value="ECO:0007669"/>
    <property type="project" value="TreeGrafter"/>
</dbReference>
<keyword evidence="4" id="KW-0479">Metal-binding</keyword>
<evidence type="ECO:0000256" key="5">
    <source>
        <dbReference type="ARBA" id="ARBA00023315"/>
    </source>
</evidence>
<dbReference type="Pfam" id="PF00814">
    <property type="entry name" value="TsaD"/>
    <property type="match status" value="1"/>
</dbReference>
<comment type="catalytic activity">
    <reaction evidence="6">
        <text>L-threonylcarbamoyladenylate + adenosine(37) in tRNA = N(6)-L-threonylcarbamoyladenosine(37) in tRNA + AMP + H(+)</text>
        <dbReference type="Rhea" id="RHEA:37059"/>
        <dbReference type="Rhea" id="RHEA-COMP:10162"/>
        <dbReference type="Rhea" id="RHEA-COMP:10163"/>
        <dbReference type="ChEBI" id="CHEBI:15378"/>
        <dbReference type="ChEBI" id="CHEBI:73682"/>
        <dbReference type="ChEBI" id="CHEBI:74411"/>
        <dbReference type="ChEBI" id="CHEBI:74418"/>
        <dbReference type="ChEBI" id="CHEBI:456215"/>
        <dbReference type="EC" id="2.3.1.234"/>
    </reaction>
</comment>
<dbReference type="PRINTS" id="PR00789">
    <property type="entry name" value="OSIALOPTASE"/>
</dbReference>
<keyword evidence="2" id="KW-0808">Transferase</keyword>
<dbReference type="GO" id="GO:0061711">
    <property type="term" value="F:tRNA N(6)-L-threonylcarbamoyladenine synthase activity"/>
    <property type="evidence" value="ECO:0007669"/>
    <property type="project" value="UniProtKB-EC"/>
</dbReference>
<dbReference type="SUPFAM" id="SSF53067">
    <property type="entry name" value="Actin-like ATPase domain"/>
    <property type="match status" value="1"/>
</dbReference>
<evidence type="ECO:0000313" key="8">
    <source>
        <dbReference type="EMBL" id="KAG0140772.1"/>
    </source>
</evidence>
<dbReference type="PANTHER" id="PTHR11735:SF6">
    <property type="entry name" value="TRNA N6-ADENOSINE THREONYLCARBAMOYLTRANSFERASE, MITOCHONDRIAL"/>
    <property type="match status" value="1"/>
</dbReference>
<evidence type="ECO:0000256" key="3">
    <source>
        <dbReference type="ARBA" id="ARBA00022694"/>
    </source>
</evidence>
<dbReference type="InterPro" id="IPR000905">
    <property type="entry name" value="Gcp-like_dom"/>
</dbReference>
<evidence type="ECO:0000256" key="4">
    <source>
        <dbReference type="ARBA" id="ARBA00022723"/>
    </source>
</evidence>
<dbReference type="InterPro" id="IPR043129">
    <property type="entry name" value="ATPase_NBD"/>
</dbReference>
<keyword evidence="3" id="KW-0819">tRNA processing</keyword>
<protein>
    <recommendedName>
        <fullName evidence="1">N(6)-L-threonylcarbamoyladenine synthase</fullName>
        <ecNumber evidence="1">2.3.1.234</ecNumber>
    </recommendedName>
</protein>
<dbReference type="EC" id="2.3.1.234" evidence="1"/>
<accession>A0A9P6N848</accession>
<evidence type="ECO:0000256" key="2">
    <source>
        <dbReference type="ARBA" id="ARBA00022679"/>
    </source>
</evidence>
<dbReference type="Gene3D" id="3.30.420.40">
    <property type="match status" value="2"/>
</dbReference>
<evidence type="ECO:0000259" key="7">
    <source>
        <dbReference type="Pfam" id="PF00814"/>
    </source>
</evidence>
<gene>
    <name evidence="8" type="ORF">CROQUDRAFT_136515</name>
</gene>
<dbReference type="CDD" id="cd24134">
    <property type="entry name" value="ASKHA_NBD_OSGEPL1_QRI7_euk"/>
    <property type="match status" value="1"/>
</dbReference>
<dbReference type="EMBL" id="MU167420">
    <property type="protein sequence ID" value="KAG0140772.1"/>
    <property type="molecule type" value="Genomic_DNA"/>
</dbReference>
<dbReference type="GO" id="GO:0046872">
    <property type="term" value="F:metal ion binding"/>
    <property type="evidence" value="ECO:0007669"/>
    <property type="project" value="UniProtKB-KW"/>
</dbReference>
<keyword evidence="9" id="KW-1185">Reference proteome</keyword>
<dbReference type="InterPro" id="IPR017861">
    <property type="entry name" value="KAE1/TsaD"/>
</dbReference>
<reference evidence="8" key="1">
    <citation type="submission" date="2013-11" db="EMBL/GenBank/DDBJ databases">
        <title>Genome sequence of the fusiform rust pathogen reveals effectors for host alternation and coevolution with pine.</title>
        <authorList>
            <consortium name="DOE Joint Genome Institute"/>
            <person name="Smith K."/>
            <person name="Pendleton A."/>
            <person name="Kubisiak T."/>
            <person name="Anderson C."/>
            <person name="Salamov A."/>
            <person name="Aerts A."/>
            <person name="Riley R."/>
            <person name="Clum A."/>
            <person name="Lindquist E."/>
            <person name="Ence D."/>
            <person name="Campbell M."/>
            <person name="Kronenberg Z."/>
            <person name="Feau N."/>
            <person name="Dhillon B."/>
            <person name="Hamelin R."/>
            <person name="Burleigh J."/>
            <person name="Smith J."/>
            <person name="Yandell M."/>
            <person name="Nelson C."/>
            <person name="Grigoriev I."/>
            <person name="Davis J."/>
        </authorList>
    </citation>
    <scope>NUCLEOTIDE SEQUENCE</scope>
    <source>
        <strain evidence="8">G11</strain>
    </source>
</reference>
<comment type="caution">
    <text evidence="8">The sequence shown here is derived from an EMBL/GenBank/DDBJ whole genome shotgun (WGS) entry which is preliminary data.</text>
</comment>
<dbReference type="Proteomes" id="UP000886653">
    <property type="component" value="Unassembled WGS sequence"/>
</dbReference>
<evidence type="ECO:0000256" key="1">
    <source>
        <dbReference type="ARBA" id="ARBA00012156"/>
    </source>
</evidence>
<dbReference type="FunFam" id="3.30.420.40:FF:000012">
    <property type="entry name" value="tRNA N6-adenosine threonylcarbamoyltransferase"/>
    <property type="match status" value="1"/>
</dbReference>
<dbReference type="AlphaFoldDB" id="A0A9P6N848"/>
<dbReference type="OrthoDB" id="10259622at2759"/>
<sequence>MLSRILIQKRLSSFTTKKTKRILAIESSCDDSCASIITSNYQILSNITISQNEIHKPFNGIHPYHAINAHQLNIPLAVKEALRVADLKVHQIDAVAYTKGPGIAGCLAVGATAAKTLSATLSIPLISVHHMQAHALTALLINQSIKFPFLTLLVSGGHTLLCLVKSSYQFKILCETADEAIGCTIDKISREIVGKGKNGKDLEKFISEGNLIEPDFTLPIASKTNYNQFSFCGIRTATLRKTEESEKNLSDSEQIKRGIGKSFLISSFSQLERKTHYWLNQLIKEEGVNISGLVLSGGVASNLLLRKRMEDLLLNFQDLKLFTIPIELCGDNAAMIGYVGLDKLSRGKIGKLDEQVKSKWSIELCED</sequence>
<feature type="domain" description="Gcp-like" evidence="7">
    <location>
        <begin position="42"/>
        <end position="338"/>
    </location>
</feature>
<keyword evidence="5" id="KW-0012">Acyltransferase</keyword>